<reference evidence="1 2" key="1">
    <citation type="submission" date="2024-11" db="EMBL/GenBank/DDBJ databases">
        <title>Adaptive evolution of stress response genes in parasites aligns with host niche diversity.</title>
        <authorList>
            <person name="Hahn C."/>
            <person name="Resl P."/>
        </authorList>
    </citation>
    <scope>NUCLEOTIDE SEQUENCE [LARGE SCALE GENOMIC DNA]</scope>
    <source>
        <strain evidence="1">EGGRZ-B1_66</strain>
        <tissue evidence="1">Body</tissue>
    </source>
</reference>
<sequence>IGQPFCGELKSVKVVSSGPTMLMIAQFSKEELVMGRTYKPILQLRGYRIAYRFVSDFAPIPASMTKHHIPGTGKSQKYIPILPTSYYLPAGRKCSFIFQGIHNRNTLECIRIAFSQLNLPESTSSGECQDGHLTVFGNRDLSSLSTGNGTGPQLLKYLHKLTEAEANMLQNTFKSNTRALRSDEGTKLQFCKSSELNQLLNIGDGNILNSPLYSDRSYYVLQFDASNMKSRQSIPVDFKLNYAFIQGELAGSAKLTRNQIRCLIERKISMLERGKCSSDQLI</sequence>
<organism evidence="1 2">
    <name type="scientific">Cichlidogyrus casuarinus</name>
    <dbReference type="NCBI Taxonomy" id="1844966"/>
    <lineage>
        <taxon>Eukaryota</taxon>
        <taxon>Metazoa</taxon>
        <taxon>Spiralia</taxon>
        <taxon>Lophotrochozoa</taxon>
        <taxon>Platyhelminthes</taxon>
        <taxon>Monogenea</taxon>
        <taxon>Monopisthocotylea</taxon>
        <taxon>Dactylogyridea</taxon>
        <taxon>Ancyrocephalidae</taxon>
        <taxon>Cichlidogyrus</taxon>
    </lineage>
</organism>
<feature type="non-terminal residue" evidence="1">
    <location>
        <position position="1"/>
    </location>
</feature>
<keyword evidence="2" id="KW-1185">Reference proteome</keyword>
<gene>
    <name evidence="1" type="ORF">Ciccas_013525</name>
</gene>
<protein>
    <submittedName>
        <fullName evidence="1">Uncharacterized protein</fullName>
    </submittedName>
</protein>
<evidence type="ECO:0000313" key="2">
    <source>
        <dbReference type="Proteomes" id="UP001626550"/>
    </source>
</evidence>
<comment type="caution">
    <text evidence="1">The sequence shown here is derived from an EMBL/GenBank/DDBJ whole genome shotgun (WGS) entry which is preliminary data.</text>
</comment>
<evidence type="ECO:0000313" key="1">
    <source>
        <dbReference type="EMBL" id="KAL3307950.1"/>
    </source>
</evidence>
<accession>A0ABD2PKG6</accession>
<name>A0ABD2PKG6_9PLAT</name>
<dbReference type="Proteomes" id="UP001626550">
    <property type="component" value="Unassembled WGS sequence"/>
</dbReference>
<dbReference type="AlphaFoldDB" id="A0ABD2PKG6"/>
<proteinExistence type="predicted"/>
<dbReference type="EMBL" id="JBJKFK010006158">
    <property type="protein sequence ID" value="KAL3307950.1"/>
    <property type="molecule type" value="Genomic_DNA"/>
</dbReference>